<evidence type="ECO:0000313" key="3">
    <source>
        <dbReference type="Proteomes" id="UP000232688"/>
    </source>
</evidence>
<reference evidence="2 3" key="1">
    <citation type="submission" date="2017-10" db="EMBL/GenBank/DDBJ databases">
        <title>Extensive intraspecific genome diversity in a model arbuscular mycorrhizal fungus.</title>
        <authorList>
            <person name="Chen E.C.H."/>
            <person name="Morin E."/>
            <person name="Baudet D."/>
            <person name="Noel J."/>
            <person name="Ndikumana S."/>
            <person name="Charron P."/>
            <person name="St-Onge C."/>
            <person name="Giorgi J."/>
            <person name="Grigoriev I.V."/>
            <person name="Roux C."/>
            <person name="Martin F.M."/>
            <person name="Corradi N."/>
        </authorList>
    </citation>
    <scope>NUCLEOTIDE SEQUENCE [LARGE SCALE GENOMIC DNA]</scope>
    <source>
        <strain evidence="2 3">A1</strain>
    </source>
</reference>
<reference evidence="2 3" key="2">
    <citation type="submission" date="2017-10" db="EMBL/GenBank/DDBJ databases">
        <title>Genome analyses suggest a sexual origin of heterokaryosis in a supposedly ancient asexual fungus.</title>
        <authorList>
            <person name="Corradi N."/>
            <person name="Sedzielewska K."/>
            <person name="Noel J."/>
            <person name="Charron P."/>
            <person name="Farinelli L."/>
            <person name="Marton T."/>
            <person name="Kruger M."/>
            <person name="Pelin A."/>
            <person name="Brachmann A."/>
            <person name="Corradi N."/>
        </authorList>
    </citation>
    <scope>NUCLEOTIDE SEQUENCE [LARGE SCALE GENOMIC DNA]</scope>
    <source>
        <strain evidence="2 3">A1</strain>
    </source>
</reference>
<evidence type="ECO:0000256" key="1">
    <source>
        <dbReference type="SAM" id="MobiDB-lite"/>
    </source>
</evidence>
<sequence>MRTKRCYKYKTVRVTLRLSNAYEKIYKEGGVNVSITRKNRTFFLRMFDSKMSYAQIKDKFRWQACKELGGDIQQDDVSVIKEYVKIYRGFFGKVIRVSGLRFLILYFRNESDLRVAISSSIEIHDIGCGLWIKKPDDYIDDSGKLQERVTRNDFQNKASISSDSSRRQQQSSKHVNFLKSHQQWR</sequence>
<dbReference type="EMBL" id="LLXH01004168">
    <property type="protein sequence ID" value="PKC53490.1"/>
    <property type="molecule type" value="Genomic_DNA"/>
</dbReference>
<dbReference type="Proteomes" id="UP000232688">
    <property type="component" value="Unassembled WGS sequence"/>
</dbReference>
<gene>
    <name evidence="2" type="ORF">RhiirA1_171065</name>
</gene>
<evidence type="ECO:0000313" key="2">
    <source>
        <dbReference type="EMBL" id="PKC53490.1"/>
    </source>
</evidence>
<dbReference type="VEuPathDB" id="FungiDB:RhiirFUN_000686"/>
<dbReference type="VEuPathDB" id="FungiDB:RhiirA1_171065"/>
<feature type="compositionally biased region" description="Low complexity" evidence="1">
    <location>
        <begin position="159"/>
        <end position="172"/>
    </location>
</feature>
<accession>A0A2N0QR27</accession>
<protein>
    <submittedName>
        <fullName evidence="2">Uncharacterized protein</fullName>
    </submittedName>
</protein>
<feature type="region of interest" description="Disordered" evidence="1">
    <location>
        <begin position="156"/>
        <end position="185"/>
    </location>
</feature>
<name>A0A2N0QR27_9GLOM</name>
<comment type="caution">
    <text evidence="2">The sequence shown here is derived from an EMBL/GenBank/DDBJ whole genome shotgun (WGS) entry which is preliminary data.</text>
</comment>
<organism evidence="2 3">
    <name type="scientific">Rhizophagus irregularis</name>
    <dbReference type="NCBI Taxonomy" id="588596"/>
    <lineage>
        <taxon>Eukaryota</taxon>
        <taxon>Fungi</taxon>
        <taxon>Fungi incertae sedis</taxon>
        <taxon>Mucoromycota</taxon>
        <taxon>Glomeromycotina</taxon>
        <taxon>Glomeromycetes</taxon>
        <taxon>Glomerales</taxon>
        <taxon>Glomeraceae</taxon>
        <taxon>Rhizophagus</taxon>
    </lineage>
</organism>
<dbReference type="AlphaFoldDB" id="A0A2N0QR27"/>
<proteinExistence type="predicted"/>